<feature type="compositionally biased region" description="Acidic residues" evidence="1">
    <location>
        <begin position="404"/>
        <end position="414"/>
    </location>
</feature>
<feature type="region of interest" description="Disordered" evidence="1">
    <location>
        <begin position="136"/>
        <end position="160"/>
    </location>
</feature>
<dbReference type="OrthoDB" id="10363476at2759"/>
<name>A0A8H5C8I2_9AGAR</name>
<dbReference type="EMBL" id="JAACJK010000057">
    <property type="protein sequence ID" value="KAF5337215.1"/>
    <property type="molecule type" value="Genomic_DNA"/>
</dbReference>
<protein>
    <submittedName>
        <fullName evidence="2">Uncharacterized protein</fullName>
    </submittedName>
</protein>
<evidence type="ECO:0000313" key="2">
    <source>
        <dbReference type="EMBL" id="KAF5337215.1"/>
    </source>
</evidence>
<gene>
    <name evidence="2" type="ORF">D9611_002873</name>
</gene>
<feature type="compositionally biased region" description="Basic and acidic residues" evidence="1">
    <location>
        <begin position="136"/>
        <end position="149"/>
    </location>
</feature>
<organism evidence="2 3">
    <name type="scientific">Ephemerocybe angulata</name>
    <dbReference type="NCBI Taxonomy" id="980116"/>
    <lineage>
        <taxon>Eukaryota</taxon>
        <taxon>Fungi</taxon>
        <taxon>Dikarya</taxon>
        <taxon>Basidiomycota</taxon>
        <taxon>Agaricomycotina</taxon>
        <taxon>Agaricomycetes</taxon>
        <taxon>Agaricomycetidae</taxon>
        <taxon>Agaricales</taxon>
        <taxon>Agaricineae</taxon>
        <taxon>Psathyrellaceae</taxon>
        <taxon>Ephemerocybe</taxon>
    </lineage>
</organism>
<feature type="region of interest" description="Disordered" evidence="1">
    <location>
        <begin position="325"/>
        <end position="345"/>
    </location>
</feature>
<dbReference type="Proteomes" id="UP000541558">
    <property type="component" value="Unassembled WGS sequence"/>
</dbReference>
<feature type="region of interest" description="Disordered" evidence="1">
    <location>
        <begin position="371"/>
        <end position="447"/>
    </location>
</feature>
<accession>A0A8H5C8I2</accession>
<proteinExistence type="predicted"/>
<feature type="compositionally biased region" description="Low complexity" evidence="1">
    <location>
        <begin position="433"/>
        <end position="447"/>
    </location>
</feature>
<comment type="caution">
    <text evidence="2">The sequence shown here is derived from an EMBL/GenBank/DDBJ whole genome shotgun (WGS) entry which is preliminary data.</text>
</comment>
<evidence type="ECO:0000256" key="1">
    <source>
        <dbReference type="SAM" id="MobiDB-lite"/>
    </source>
</evidence>
<dbReference type="AlphaFoldDB" id="A0A8H5C8I2"/>
<sequence length="508" mass="56621">MESERQFQTRGYAPRSSPTCDSVVKRRQTWVAQTYGVHWHSGRPAPLRLGTKNIRLPLMVETTETAMAPRKLWLDCYSAMCEKTCTSIKALDSKFPSRHHHFSSPPTQDRHLHPRRIHHNSTSYLAYSLDMKIDVPDNPSEKNLEDKVGEPSASSGKLGALRRVPNPATSSAQPLCSSCTECLAPSTSTVDVSDDKVVETLNSPSGPVATAPSSSGPRPILRVPASVLGVTGSECTIDIPNPESYPLDNMETYQDASGKVKPPHNTWLIFRSLVRSNLPPDAVFLAEEIKKVRIQKKAKPTEAESTWEVKKEPTDDDWKALLVEDEEELDPEPSGEILQRKTKTGHPEVCEMFRERRDAVVRAHKERYPDYTSYRKRKSKSPSDVETADSASKKRWRYVHKAEEEAEEEEEEAPAEVTDRATKRIKTEPGDDSGALHAAGASANHSSHTAGIPSYYPGGISSGATQPQYYYGTMMLPPQYSVCSYCLYWSSQPPYAQTPTQSQDVMDK</sequence>
<keyword evidence="3" id="KW-1185">Reference proteome</keyword>
<reference evidence="2 3" key="1">
    <citation type="journal article" date="2020" name="ISME J.">
        <title>Uncovering the hidden diversity of litter-decomposition mechanisms in mushroom-forming fungi.</title>
        <authorList>
            <person name="Floudas D."/>
            <person name="Bentzer J."/>
            <person name="Ahren D."/>
            <person name="Johansson T."/>
            <person name="Persson P."/>
            <person name="Tunlid A."/>
        </authorList>
    </citation>
    <scope>NUCLEOTIDE SEQUENCE [LARGE SCALE GENOMIC DNA]</scope>
    <source>
        <strain evidence="2 3">CBS 175.51</strain>
    </source>
</reference>
<feature type="compositionally biased region" description="Basic and acidic residues" evidence="1">
    <location>
        <begin position="417"/>
        <end position="429"/>
    </location>
</feature>
<evidence type="ECO:0000313" key="3">
    <source>
        <dbReference type="Proteomes" id="UP000541558"/>
    </source>
</evidence>